<reference evidence="2 3" key="1">
    <citation type="submission" date="2019-02" db="EMBL/GenBank/DDBJ databases">
        <title>Deep-cultivation of Planctomycetes and their phenomic and genomic characterization uncovers novel biology.</title>
        <authorList>
            <person name="Wiegand S."/>
            <person name="Jogler M."/>
            <person name="Boedeker C."/>
            <person name="Pinto D."/>
            <person name="Vollmers J."/>
            <person name="Rivas-Marin E."/>
            <person name="Kohn T."/>
            <person name="Peeters S.H."/>
            <person name="Heuer A."/>
            <person name="Rast P."/>
            <person name="Oberbeckmann S."/>
            <person name="Bunk B."/>
            <person name="Jeske O."/>
            <person name="Meyerdierks A."/>
            <person name="Storesund J.E."/>
            <person name="Kallscheuer N."/>
            <person name="Luecker S."/>
            <person name="Lage O.M."/>
            <person name="Pohl T."/>
            <person name="Merkel B.J."/>
            <person name="Hornburger P."/>
            <person name="Mueller R.-W."/>
            <person name="Bruemmer F."/>
            <person name="Labrenz M."/>
            <person name="Spormann A.M."/>
            <person name="Op den Camp H."/>
            <person name="Overmann J."/>
            <person name="Amann R."/>
            <person name="Jetten M.S.M."/>
            <person name="Mascher T."/>
            <person name="Medema M.H."/>
            <person name="Devos D.P."/>
            <person name="Kaster A.-K."/>
            <person name="Ovreas L."/>
            <person name="Rohde M."/>
            <person name="Galperin M.Y."/>
            <person name="Jogler C."/>
        </authorList>
    </citation>
    <scope>NUCLEOTIDE SEQUENCE [LARGE SCALE GENOMIC DNA]</scope>
    <source>
        <strain evidence="2 3">Pan189</strain>
    </source>
</reference>
<keyword evidence="3" id="KW-1185">Reference proteome</keyword>
<protein>
    <submittedName>
        <fullName evidence="2">Uncharacterized protein</fullName>
    </submittedName>
</protein>
<dbReference type="RefSeq" id="WP_310820837.1">
    <property type="nucleotide sequence ID" value="NZ_CP036268.1"/>
</dbReference>
<organism evidence="2 3">
    <name type="scientific">Stratiformator vulcanicus</name>
    <dbReference type="NCBI Taxonomy" id="2527980"/>
    <lineage>
        <taxon>Bacteria</taxon>
        <taxon>Pseudomonadati</taxon>
        <taxon>Planctomycetota</taxon>
        <taxon>Planctomycetia</taxon>
        <taxon>Planctomycetales</taxon>
        <taxon>Planctomycetaceae</taxon>
        <taxon>Stratiformator</taxon>
    </lineage>
</organism>
<dbReference type="EMBL" id="CP036268">
    <property type="protein sequence ID" value="QDT39809.1"/>
    <property type="molecule type" value="Genomic_DNA"/>
</dbReference>
<sequence length="290" mass="31081">MRWAIYRCTLTGHVVEAEHAGGGWVFRLCLNLVATMSSAVFDFDASRSGTLLAHRALLIATTFCVLGQLAGCDGPAPQPVIGPEPSGNQQVRVDNVIVLPSRVTPPQSGPAEAPEQVANESPSDAGVHKRAETSSGSNVLEVASVPSEPDSPMEPAVEPLEPENGPRSFLEIGPEPIGPGELRLRNKAIQKVQSKGFSTGEVVCVHVLGQPTIVKIHRDGTRTGANRSPKARSVRLTAIGDGTQKVILQYPRKDGNVIWLAPATMAKTRELLREFQMGAEQPERRMLVVP</sequence>
<proteinExistence type="predicted"/>
<accession>A0A517R7F1</accession>
<feature type="region of interest" description="Disordered" evidence="1">
    <location>
        <begin position="101"/>
        <end position="165"/>
    </location>
</feature>
<dbReference type="Proteomes" id="UP000317318">
    <property type="component" value="Chromosome"/>
</dbReference>
<dbReference type="KEGG" id="svp:Pan189_42210"/>
<evidence type="ECO:0000256" key="1">
    <source>
        <dbReference type="SAM" id="MobiDB-lite"/>
    </source>
</evidence>
<evidence type="ECO:0000313" key="2">
    <source>
        <dbReference type="EMBL" id="QDT39809.1"/>
    </source>
</evidence>
<dbReference type="AlphaFoldDB" id="A0A517R7F1"/>
<gene>
    <name evidence="2" type="ORF">Pan189_42210</name>
</gene>
<evidence type="ECO:0000313" key="3">
    <source>
        <dbReference type="Proteomes" id="UP000317318"/>
    </source>
</evidence>
<name>A0A517R7F1_9PLAN</name>